<evidence type="ECO:0000259" key="1">
    <source>
        <dbReference type="Pfam" id="PF02579"/>
    </source>
</evidence>
<dbReference type="EMBL" id="CP001101">
    <property type="protein sequence ID" value="ACE04015.1"/>
    <property type="molecule type" value="Genomic_DNA"/>
</dbReference>
<dbReference type="KEGG" id="cpb:Cphamn1_1076"/>
<evidence type="ECO:0000313" key="2">
    <source>
        <dbReference type="EMBL" id="ACE04015.1"/>
    </source>
</evidence>
<feature type="domain" description="Dinitrogenase iron-molybdenum cofactor biosynthesis" evidence="1">
    <location>
        <begin position="14"/>
        <end position="102"/>
    </location>
</feature>
<dbReference type="eggNOG" id="COG1433">
    <property type="taxonomic scope" value="Bacteria"/>
</dbReference>
<reference evidence="2" key="1">
    <citation type="submission" date="2008-06" db="EMBL/GenBank/DDBJ databases">
        <title>Complete sequence of Chlorobium phaeobacteroides BS1.</title>
        <authorList>
            <consortium name="US DOE Joint Genome Institute"/>
            <person name="Lucas S."/>
            <person name="Copeland A."/>
            <person name="Lapidus A."/>
            <person name="Glavina del Rio T."/>
            <person name="Dalin E."/>
            <person name="Tice H."/>
            <person name="Bruce D."/>
            <person name="Goodwin L."/>
            <person name="Pitluck S."/>
            <person name="Schmutz J."/>
            <person name="Larimer F."/>
            <person name="Land M."/>
            <person name="Hauser L."/>
            <person name="Kyrpides N."/>
            <person name="Ovchinnikova G."/>
            <person name="Li T."/>
            <person name="Liu Z."/>
            <person name="Zhao F."/>
            <person name="Overmann J."/>
            <person name="Bryant D.A."/>
            <person name="Richardson P."/>
        </authorList>
    </citation>
    <scope>NUCLEOTIDE SEQUENCE [LARGE SCALE GENOMIC DNA]</scope>
    <source>
        <strain evidence="2">BS1</strain>
    </source>
</reference>
<dbReference type="Pfam" id="PF02579">
    <property type="entry name" value="Nitro_FeMo-Co"/>
    <property type="match status" value="1"/>
</dbReference>
<organism evidence="2">
    <name type="scientific">Chlorobium phaeobacteroides (strain BS1)</name>
    <dbReference type="NCBI Taxonomy" id="331678"/>
    <lineage>
        <taxon>Bacteria</taxon>
        <taxon>Pseudomonadati</taxon>
        <taxon>Chlorobiota</taxon>
        <taxon>Chlorobiia</taxon>
        <taxon>Chlorobiales</taxon>
        <taxon>Chlorobiaceae</taxon>
        <taxon>Chlorobium/Pelodictyon group</taxon>
        <taxon>Chlorobium</taxon>
    </lineage>
</organism>
<name>B3EQI2_CHLPB</name>
<dbReference type="Gene3D" id="3.30.420.130">
    <property type="entry name" value="Dinitrogenase iron-molybdenum cofactor biosynthesis domain"/>
    <property type="match status" value="1"/>
</dbReference>
<dbReference type="PANTHER" id="PTHR42983:SF1">
    <property type="entry name" value="IRON-MOLYBDENUM PROTEIN"/>
    <property type="match status" value="1"/>
</dbReference>
<proteinExistence type="predicted"/>
<protein>
    <submittedName>
        <fullName evidence="2">Dinitrogenase iron-molybdenum cofactor biosynthesis protein</fullName>
    </submittedName>
</protein>
<dbReference type="InterPro" id="IPR003731">
    <property type="entry name" value="Di-Nase_FeMo-co_biosynth"/>
</dbReference>
<accession>B3EQI2</accession>
<dbReference type="SUPFAM" id="SSF53146">
    <property type="entry name" value="Nitrogenase accessory factor-like"/>
    <property type="match status" value="1"/>
</dbReference>
<dbReference type="InterPro" id="IPR036105">
    <property type="entry name" value="DiNase_FeMo-co_biosyn_sf"/>
</dbReference>
<dbReference type="AlphaFoldDB" id="B3EQI2"/>
<dbReference type="OrthoDB" id="9807451at2"/>
<dbReference type="STRING" id="331678.Cphamn1_1076"/>
<dbReference type="HOGENOM" id="CLU_104194_2_1_10"/>
<dbReference type="PANTHER" id="PTHR42983">
    <property type="entry name" value="DINITROGENASE IRON-MOLYBDENUM COFACTOR PROTEIN-RELATED"/>
    <property type="match status" value="1"/>
</dbReference>
<gene>
    <name evidence="2" type="ordered locus">Cphamn1_1076</name>
</gene>
<sequence length="122" mass="13062">MIVAVPLETSEGLDSLICEHFGSSPLYAFCDTDSGRLQIVDNSNSGHEHGQCSPIEDFSRNNIEAVLCKGIGARAIGKLRMLGVEVFVAEELSTLSQALGSLKSGLMRKVENQDACQAHGCH</sequence>